<dbReference type="Proteomes" id="UP000070121">
    <property type="component" value="Unassembled WGS sequence"/>
</dbReference>
<gene>
    <name evidence="1" type="ORF">CSAL01_12929</name>
</gene>
<proteinExistence type="predicted"/>
<reference evidence="1 2" key="1">
    <citation type="submission" date="2014-02" db="EMBL/GenBank/DDBJ databases">
        <title>The genome sequence of Colletotrichum salicis CBS 607.94.</title>
        <authorList>
            <person name="Baroncelli R."/>
            <person name="Thon M.R."/>
        </authorList>
    </citation>
    <scope>NUCLEOTIDE SEQUENCE [LARGE SCALE GENOMIC DNA]</scope>
    <source>
        <strain evidence="1 2">CBS 607.94</strain>
    </source>
</reference>
<evidence type="ECO:0000313" key="1">
    <source>
        <dbReference type="EMBL" id="KXH68105.1"/>
    </source>
</evidence>
<dbReference type="EMBL" id="JFFI01000382">
    <property type="protein sequence ID" value="KXH68105.1"/>
    <property type="molecule type" value="Genomic_DNA"/>
</dbReference>
<evidence type="ECO:0000313" key="2">
    <source>
        <dbReference type="Proteomes" id="UP000070121"/>
    </source>
</evidence>
<name>A0A135V696_9PEZI</name>
<protein>
    <submittedName>
        <fullName evidence="1">Uncharacterized protein</fullName>
    </submittedName>
</protein>
<keyword evidence="2" id="KW-1185">Reference proteome</keyword>
<accession>A0A135V696</accession>
<comment type="caution">
    <text evidence="1">The sequence shown here is derived from an EMBL/GenBank/DDBJ whole genome shotgun (WGS) entry which is preliminary data.</text>
</comment>
<organism evidence="1 2">
    <name type="scientific">Colletotrichum salicis</name>
    <dbReference type="NCBI Taxonomy" id="1209931"/>
    <lineage>
        <taxon>Eukaryota</taxon>
        <taxon>Fungi</taxon>
        <taxon>Dikarya</taxon>
        <taxon>Ascomycota</taxon>
        <taxon>Pezizomycotina</taxon>
        <taxon>Sordariomycetes</taxon>
        <taxon>Hypocreomycetidae</taxon>
        <taxon>Glomerellales</taxon>
        <taxon>Glomerellaceae</taxon>
        <taxon>Colletotrichum</taxon>
        <taxon>Colletotrichum acutatum species complex</taxon>
    </lineage>
</organism>
<dbReference type="AlphaFoldDB" id="A0A135V696"/>
<sequence length="234" mass="25031">MAESVGQGLLAVVLVDGMPDIAVAQLPELRHLKHTFACHWVLGAMVEAVLEEGDIEVRQRSSLLIFRYEDHTSHIFHGLSALIVGVQVDLPQQASCVQLAAGSVVEEAEKTSLGEVLSTPVFMSSNAALHDEGNLAVGGELGEHQGYGLVSSKGVREHDLARDVDLAAIENVEAVDGVGGGGRSLDPPGQARELIVLTNTHDAERQPDRHLCRFSITDQTVLPCAGCRHLEVEL</sequence>